<accession>A0A414U3Q8</accession>
<dbReference type="Gene3D" id="1.25.40.10">
    <property type="entry name" value="Tetratricopeptide repeat domain"/>
    <property type="match status" value="1"/>
</dbReference>
<dbReference type="AlphaFoldDB" id="A0A414U3Q8"/>
<evidence type="ECO:0000313" key="2">
    <source>
        <dbReference type="Proteomes" id="UP000292665"/>
    </source>
</evidence>
<dbReference type="PROSITE" id="PS50005">
    <property type="entry name" value="TPR"/>
    <property type="match status" value="2"/>
</dbReference>
<protein>
    <submittedName>
        <fullName evidence="1">Tetratricopeptide repeat protein</fullName>
    </submittedName>
</protein>
<comment type="caution">
    <text evidence="1">The sequence shown here is derived from an EMBL/GenBank/DDBJ whole genome shotgun (WGS) entry which is preliminary data.</text>
</comment>
<dbReference type="Proteomes" id="UP000292665">
    <property type="component" value="Unassembled WGS sequence"/>
</dbReference>
<dbReference type="Pfam" id="PF13181">
    <property type="entry name" value="TPR_8"/>
    <property type="match status" value="1"/>
</dbReference>
<gene>
    <name evidence="1" type="ORF">EAI93_03355</name>
</gene>
<dbReference type="Pfam" id="PF13432">
    <property type="entry name" value="TPR_16"/>
    <property type="match status" value="1"/>
</dbReference>
<organism evidence="1 2">
    <name type="scientific">[Ruminococcus] torques</name>
    <dbReference type="NCBI Taxonomy" id="33039"/>
    <lineage>
        <taxon>Bacteria</taxon>
        <taxon>Bacillati</taxon>
        <taxon>Bacillota</taxon>
        <taxon>Clostridia</taxon>
        <taxon>Lachnospirales</taxon>
        <taxon>Lachnospiraceae</taxon>
        <taxon>Mediterraneibacter</taxon>
    </lineage>
</organism>
<dbReference type="SUPFAM" id="SSF48452">
    <property type="entry name" value="TPR-like"/>
    <property type="match status" value="1"/>
</dbReference>
<proteinExistence type="predicted"/>
<dbReference type="EMBL" id="RCYR01000003">
    <property type="protein sequence ID" value="RYS81485.1"/>
    <property type="molecule type" value="Genomic_DNA"/>
</dbReference>
<dbReference type="SMART" id="SM00028">
    <property type="entry name" value="TPR"/>
    <property type="match status" value="2"/>
</dbReference>
<dbReference type="InterPro" id="IPR019734">
    <property type="entry name" value="TPR_rpt"/>
</dbReference>
<name>A0A414U3Q8_9FIRM</name>
<reference evidence="1 2" key="1">
    <citation type="journal article" date="2019" name="Science, e1252229">
        <title>Invertible promoters mediate bacterial phase variation, antibiotic resistance, and host adaptation in the gut.</title>
        <authorList>
            <person name="Jiang X."/>
            <person name="Hall A.B."/>
            <person name="Arthur T.D."/>
            <person name="Plichta D.R."/>
            <person name="Covington C.T."/>
            <person name="Poyet M."/>
            <person name="Crothers J."/>
            <person name="Moses P.L."/>
            <person name="Tolonen A.C."/>
            <person name="Vlamakis H."/>
            <person name="Alm E.J."/>
            <person name="Xavier R.J."/>
        </authorList>
    </citation>
    <scope>NUCLEOTIDE SEQUENCE [LARGE SCALE GENOMIC DNA]</scope>
    <source>
        <strain evidence="2">aa_0143</strain>
    </source>
</reference>
<evidence type="ECO:0000313" key="1">
    <source>
        <dbReference type="EMBL" id="RYS81485.1"/>
    </source>
</evidence>
<sequence>MAVPTVASGCANSAKSGVEALEAGDYKEAQAQFEKLTEEKDKKKSAEGYRGLAMTYYEQEEYSSALDAFKKAVDTGVVQTTQIYNLMGICAMKTEDYEAALEYIQAGLAMAETDMSGEEEKNSENGKDSAEMIQEMRYNEVVCYEKLADWENAKQKASEYLIEYPEDTAMEREAEFLETR</sequence>
<dbReference type="InterPro" id="IPR011990">
    <property type="entry name" value="TPR-like_helical_dom_sf"/>
</dbReference>